<evidence type="ECO:0000313" key="1">
    <source>
        <dbReference type="EMBL" id="OME96706.1"/>
    </source>
</evidence>
<organism evidence="1 2">
    <name type="scientific">Paenibacillus lautus</name>
    <name type="common">Bacillus lautus</name>
    <dbReference type="NCBI Taxonomy" id="1401"/>
    <lineage>
        <taxon>Bacteria</taxon>
        <taxon>Bacillati</taxon>
        <taxon>Bacillota</taxon>
        <taxon>Bacilli</taxon>
        <taxon>Bacillales</taxon>
        <taxon>Paenibacillaceae</taxon>
        <taxon>Paenibacillus</taxon>
    </lineage>
</organism>
<accession>A0A1R1B9E6</accession>
<dbReference type="STRING" id="1401.BK123_03730"/>
<dbReference type="RefSeq" id="WP_076321049.1">
    <property type="nucleotide sequence ID" value="NZ_MRTF01000001.1"/>
</dbReference>
<name>A0A1R1B9E6_PAELA</name>
<proteinExistence type="predicted"/>
<protein>
    <submittedName>
        <fullName evidence="1">Uncharacterized protein</fullName>
    </submittedName>
</protein>
<dbReference type="EMBL" id="MRTF01000001">
    <property type="protein sequence ID" value="OME96706.1"/>
    <property type="molecule type" value="Genomic_DNA"/>
</dbReference>
<sequence>MTMKPLKEFLEEHQDHPIEAIGSYISEYLEHNWQTVLTVNQEKLMRAYNEGGDAAYGTFLNLLFLPIHRQLKELGIRPEPKFPGEFDISREWGSQEGTDQQRWMWSTVYSPEQERLGTIVTVVYHDHTQFRVPRQPRIITLQETEKEEVVAALSLKSPNFKEALEFTVEYEAYLRSLQE</sequence>
<comment type="caution">
    <text evidence="1">The sequence shown here is derived from an EMBL/GenBank/DDBJ whole genome shotgun (WGS) entry which is preliminary data.</text>
</comment>
<dbReference type="Proteomes" id="UP000187074">
    <property type="component" value="Unassembled WGS sequence"/>
</dbReference>
<evidence type="ECO:0000313" key="2">
    <source>
        <dbReference type="Proteomes" id="UP000187074"/>
    </source>
</evidence>
<gene>
    <name evidence="1" type="ORF">BK123_03730</name>
</gene>
<dbReference type="OrthoDB" id="2863577at2"/>
<dbReference type="AlphaFoldDB" id="A0A1R1B9E6"/>
<dbReference type="InterPro" id="IPR046064">
    <property type="entry name" value="DUF6022"/>
</dbReference>
<dbReference type="Pfam" id="PF19486">
    <property type="entry name" value="DUF6022"/>
    <property type="match status" value="1"/>
</dbReference>
<reference evidence="1 2" key="1">
    <citation type="submission" date="2016-11" db="EMBL/GenBank/DDBJ databases">
        <title>Paenibacillus species isolates.</title>
        <authorList>
            <person name="Beno S.M."/>
        </authorList>
    </citation>
    <scope>NUCLEOTIDE SEQUENCE [LARGE SCALE GENOMIC DNA]</scope>
    <source>
        <strain evidence="1 2">FSL F4-0100</strain>
    </source>
</reference>